<evidence type="ECO:0000313" key="2">
    <source>
        <dbReference type="EMBL" id="KND91936.1"/>
    </source>
</evidence>
<evidence type="ECO:0000313" key="3">
    <source>
        <dbReference type="Proteomes" id="UP000036947"/>
    </source>
</evidence>
<dbReference type="Proteomes" id="UP000036947">
    <property type="component" value="Unassembled WGS sequence"/>
</dbReference>
<keyword evidence="3" id="KW-1185">Reference proteome</keyword>
<sequence length="189" mass="19681">MKSSSLVALGAGLAAAAPISASSLGASFFSVSSSVVVADGSEVVKRKNLPGLDDVQTANAVAIMNENYAQQLGRQGCIAAITTALTESSLRILANHVVPESLNYRHDGLGSDNDSVGIFQQRAVYYTDVACNMGAACSAGQFFSDMTAVGGWQTMDVATLCQEVQRSAIPEAYKKYVGMATSICQAARL</sequence>
<organism evidence="2 3">
    <name type="scientific">Tolypocladium ophioglossoides (strain CBS 100239)</name>
    <name type="common">Snaketongue truffleclub</name>
    <name type="synonym">Elaphocordyceps ophioglossoides</name>
    <dbReference type="NCBI Taxonomy" id="1163406"/>
    <lineage>
        <taxon>Eukaryota</taxon>
        <taxon>Fungi</taxon>
        <taxon>Dikarya</taxon>
        <taxon>Ascomycota</taxon>
        <taxon>Pezizomycotina</taxon>
        <taxon>Sordariomycetes</taxon>
        <taxon>Hypocreomycetidae</taxon>
        <taxon>Hypocreales</taxon>
        <taxon>Ophiocordycipitaceae</taxon>
        <taxon>Tolypocladium</taxon>
    </lineage>
</organism>
<protein>
    <recommendedName>
        <fullName evidence="4">NLP/P60 protein</fullName>
    </recommendedName>
</protein>
<comment type="caution">
    <text evidence="2">The sequence shown here is derived from an EMBL/GenBank/DDBJ whole genome shotgun (WGS) entry which is preliminary data.</text>
</comment>
<gene>
    <name evidence="2" type="ORF">TOPH_03539</name>
</gene>
<reference evidence="2 3" key="1">
    <citation type="journal article" date="2015" name="BMC Genomics">
        <title>The genome of the truffle-parasite Tolypocladium ophioglossoides and the evolution of antifungal peptaibiotics.</title>
        <authorList>
            <person name="Quandt C.A."/>
            <person name="Bushley K.E."/>
            <person name="Spatafora J.W."/>
        </authorList>
    </citation>
    <scope>NUCLEOTIDE SEQUENCE [LARGE SCALE GENOMIC DNA]</scope>
    <source>
        <strain evidence="2 3">CBS 100239</strain>
    </source>
</reference>
<dbReference type="OrthoDB" id="2251794at2759"/>
<dbReference type="AlphaFoldDB" id="A0A0L0NCZ6"/>
<proteinExistence type="predicted"/>
<keyword evidence="1" id="KW-0732">Signal</keyword>
<dbReference type="EMBL" id="LFRF01000007">
    <property type="protein sequence ID" value="KND91936.1"/>
    <property type="molecule type" value="Genomic_DNA"/>
</dbReference>
<accession>A0A0L0NCZ6</accession>
<feature type="chain" id="PRO_5005544829" description="NLP/P60 protein" evidence="1">
    <location>
        <begin position="17"/>
        <end position="189"/>
    </location>
</feature>
<feature type="signal peptide" evidence="1">
    <location>
        <begin position="1"/>
        <end position="16"/>
    </location>
</feature>
<name>A0A0L0NCZ6_TOLOC</name>
<evidence type="ECO:0000256" key="1">
    <source>
        <dbReference type="SAM" id="SignalP"/>
    </source>
</evidence>
<dbReference type="STRING" id="1163406.A0A0L0NCZ6"/>
<evidence type="ECO:0008006" key="4">
    <source>
        <dbReference type="Google" id="ProtNLM"/>
    </source>
</evidence>